<dbReference type="Pfam" id="PF03184">
    <property type="entry name" value="DDE_1"/>
    <property type="match status" value="1"/>
</dbReference>
<evidence type="ECO:0000256" key="1">
    <source>
        <dbReference type="ARBA" id="ARBA00004123"/>
    </source>
</evidence>
<dbReference type="Proteomes" id="UP001497644">
    <property type="component" value="Unassembled WGS sequence"/>
</dbReference>
<evidence type="ECO:0000313" key="6">
    <source>
        <dbReference type="Proteomes" id="UP001497644"/>
    </source>
</evidence>
<feature type="domain" description="DDE-1" evidence="3">
    <location>
        <begin position="220"/>
        <end position="384"/>
    </location>
</feature>
<dbReference type="InterPro" id="IPR050863">
    <property type="entry name" value="CenT-Element_Derived"/>
</dbReference>
<dbReference type="InterPro" id="IPR009057">
    <property type="entry name" value="Homeodomain-like_sf"/>
</dbReference>
<dbReference type="GO" id="GO:0003677">
    <property type="term" value="F:DNA binding"/>
    <property type="evidence" value="ECO:0007669"/>
    <property type="project" value="TreeGrafter"/>
</dbReference>
<name>A0AAV2MZ19_9HYME</name>
<dbReference type="AlphaFoldDB" id="A0AAV2MZ19"/>
<gene>
    <name evidence="4" type="ORF">LPLAT_LOCUS5546</name>
    <name evidence="5" type="ORF">LPLAT_LOCUS5565</name>
</gene>
<accession>A0AAV2MZ19</accession>
<dbReference type="Gene3D" id="1.10.10.60">
    <property type="entry name" value="Homeodomain-like"/>
    <property type="match status" value="1"/>
</dbReference>
<evidence type="ECO:0000313" key="4">
    <source>
        <dbReference type="EMBL" id="CAL1672141.1"/>
    </source>
</evidence>
<dbReference type="Gene3D" id="3.30.420.10">
    <property type="entry name" value="Ribonuclease H-like superfamily/Ribonuclease H"/>
    <property type="match status" value="1"/>
</dbReference>
<evidence type="ECO:0000313" key="5">
    <source>
        <dbReference type="EMBL" id="CAL1672161.1"/>
    </source>
</evidence>
<dbReference type="InterPro" id="IPR004875">
    <property type="entry name" value="DDE_SF_endonuclease_dom"/>
</dbReference>
<comment type="subcellular location">
    <subcellularLocation>
        <location evidence="1">Nucleus</location>
    </subcellularLocation>
</comment>
<dbReference type="EMBL" id="CAXIPU020000446">
    <property type="protein sequence ID" value="CAL1672141.1"/>
    <property type="molecule type" value="Genomic_DNA"/>
</dbReference>
<organism evidence="5 6">
    <name type="scientific">Lasius platythorax</name>
    <dbReference type="NCBI Taxonomy" id="488582"/>
    <lineage>
        <taxon>Eukaryota</taxon>
        <taxon>Metazoa</taxon>
        <taxon>Ecdysozoa</taxon>
        <taxon>Arthropoda</taxon>
        <taxon>Hexapoda</taxon>
        <taxon>Insecta</taxon>
        <taxon>Pterygota</taxon>
        <taxon>Neoptera</taxon>
        <taxon>Endopterygota</taxon>
        <taxon>Hymenoptera</taxon>
        <taxon>Apocrita</taxon>
        <taxon>Aculeata</taxon>
        <taxon>Formicoidea</taxon>
        <taxon>Formicidae</taxon>
        <taxon>Formicinae</taxon>
        <taxon>Lasius</taxon>
        <taxon>Lasius</taxon>
    </lineage>
</organism>
<dbReference type="EMBL" id="CAXIPU020000446">
    <property type="protein sequence ID" value="CAL1672161.1"/>
    <property type="molecule type" value="Genomic_DNA"/>
</dbReference>
<dbReference type="GO" id="GO:0005634">
    <property type="term" value="C:nucleus"/>
    <property type="evidence" value="ECO:0007669"/>
    <property type="project" value="UniProtKB-SubCell"/>
</dbReference>
<evidence type="ECO:0000256" key="2">
    <source>
        <dbReference type="SAM" id="MobiDB-lite"/>
    </source>
</evidence>
<evidence type="ECO:0000259" key="3">
    <source>
        <dbReference type="Pfam" id="PF03184"/>
    </source>
</evidence>
<feature type="compositionally biased region" description="Basic residues" evidence="2">
    <location>
        <begin position="483"/>
        <end position="492"/>
    </location>
</feature>
<dbReference type="InterPro" id="IPR036397">
    <property type="entry name" value="RNaseH_sf"/>
</dbReference>
<feature type="compositionally biased region" description="Polar residues" evidence="2">
    <location>
        <begin position="444"/>
        <end position="456"/>
    </location>
</feature>
<feature type="compositionally biased region" description="Acidic residues" evidence="2">
    <location>
        <begin position="430"/>
        <end position="441"/>
    </location>
</feature>
<dbReference type="PANTHER" id="PTHR19303">
    <property type="entry name" value="TRANSPOSON"/>
    <property type="match status" value="1"/>
</dbReference>
<comment type="caution">
    <text evidence="5">The sequence shown here is derived from an EMBL/GenBank/DDBJ whole genome shotgun (WGS) entry which is preliminary data.</text>
</comment>
<protein>
    <recommendedName>
        <fullName evidence="3">DDE-1 domain-containing protein</fullName>
    </recommendedName>
</protein>
<reference evidence="5" key="1">
    <citation type="submission" date="2024-04" db="EMBL/GenBank/DDBJ databases">
        <authorList>
            <consortium name="Molecular Ecology Group"/>
        </authorList>
    </citation>
    <scope>NUCLEOTIDE SEQUENCE</scope>
</reference>
<feature type="region of interest" description="Disordered" evidence="2">
    <location>
        <begin position="406"/>
        <end position="575"/>
    </location>
</feature>
<dbReference type="SUPFAM" id="SSF46689">
    <property type="entry name" value="Homeodomain-like"/>
    <property type="match status" value="1"/>
</dbReference>
<keyword evidence="6" id="KW-1185">Reference proteome</keyword>
<proteinExistence type="predicted"/>
<sequence>MVRTYRRKTTPVDKEQLRKAVLAVKKDKVKTQIAAKQFGVPRTTLNDWLKKNNDEIAHLNDVTVRYHGGLSVMDSESETTLVEYLVHCNDMYFGLSAKETRGLAFDFAKKLNLKVPASWEAARMAGEDWLTSFLKRHRTLSIRKPEATSLARATSFNRTNVERFFALLKSVMDKYHFPTHCIWNMDETGITTVQTPNRVIGRRGVKQIGRVTSAERGTLVTLAMAVSATGRSLPPFFIFPRKNFKEHFINGGPPGCTGEANQSGWMNAEHFVKFLQFFQSHVRASVDALVLLILDNHESHLSIVGLDYCKANGIIVLSLPPHCSHKLQPLDRTVYGPLKKCVHAQCDNWMTSNPGRTMTIYDIPGIVAKALPLAVTHRNIVSGFECTGISPFNPDIFQEYEFLPSSVTDRENPSTSADPEEDNLNAAEPEVADPDTVEPDAADQNGNEFDPTASSMSRRDDTRNLSATLQSIRAFPKAAPRQQTRKGRKRRTSAVLTDSPQMRELAAEQAESRRKKNEKPATKKGTPKSTIATAPRKRGRPSKSNTQSEPQPSTSSGRKSKSRKQQWSDSNEEEN</sequence>
<dbReference type="PANTHER" id="PTHR19303:SF71">
    <property type="entry name" value="ZINC FINGER PHD-TYPE DOMAIN-CONTAINING PROTEIN"/>
    <property type="match status" value="1"/>
</dbReference>